<sequence>MAPLIAIIGSDGSGKSTVGDHILEWIGRYGPAGRAHLGKQSGNVGRAIGQLPLVGGVLDRVINRKADDVNRRLKEDKQPTLLPALVITAFTLRRKLRFKRMLAMRERGLIVVTDRFPQVSVPGAYDGPGFPETSGGSPVVLALARREKAVFEWMASHRPDLVLRLNVDVDTAFARKPDHRREALARKIAVTPRLTYAGAPIVDIDANQPLEQVFKDAEAAVAKIMAERGYTVK</sequence>
<dbReference type="SUPFAM" id="SSF52540">
    <property type="entry name" value="P-loop containing nucleoside triphosphate hydrolases"/>
    <property type="match status" value="1"/>
</dbReference>
<dbReference type="AlphaFoldDB" id="A0A0G9HC44"/>
<dbReference type="RefSeq" id="WP_046967516.1">
    <property type="nucleotide sequence ID" value="NZ_CP017480.1"/>
</dbReference>
<dbReference type="STRING" id="1440763.BJI69_19405"/>
<keyword evidence="1" id="KW-0067">ATP-binding</keyword>
<dbReference type="Proteomes" id="UP000182987">
    <property type="component" value="Chromosome"/>
</dbReference>
<evidence type="ECO:0000313" key="2">
    <source>
        <dbReference type="Proteomes" id="UP000182987"/>
    </source>
</evidence>
<dbReference type="Gene3D" id="3.40.50.300">
    <property type="entry name" value="P-loop containing nucleotide triphosphate hydrolases"/>
    <property type="match status" value="1"/>
</dbReference>
<name>A0A0G9HC44_9GAMM</name>
<dbReference type="KEGG" id="lrz:BJI69_19405"/>
<dbReference type="GO" id="GO:0005524">
    <property type="term" value="F:ATP binding"/>
    <property type="evidence" value="ECO:0007669"/>
    <property type="project" value="UniProtKB-KW"/>
</dbReference>
<reference evidence="2" key="1">
    <citation type="submission" date="2016-09" db="EMBL/GenBank/DDBJ databases">
        <authorList>
            <person name="Lysoe E."/>
        </authorList>
    </citation>
    <scope>NUCLEOTIDE SEQUENCE [LARGE SCALE GENOMIC DNA]</scope>
    <source>
        <strain evidence="2">LJ96T</strain>
    </source>
</reference>
<dbReference type="PATRIC" id="fig|1440763.5.peg.1747"/>
<gene>
    <name evidence="1" type="ORF">BJI69_19405</name>
</gene>
<dbReference type="InterPro" id="IPR027417">
    <property type="entry name" value="P-loop_NTPase"/>
</dbReference>
<dbReference type="OrthoDB" id="6853346at2"/>
<organism evidence="1 2">
    <name type="scientific">Luteibacter rhizovicinus DSM 16549</name>
    <dbReference type="NCBI Taxonomy" id="1440763"/>
    <lineage>
        <taxon>Bacteria</taxon>
        <taxon>Pseudomonadati</taxon>
        <taxon>Pseudomonadota</taxon>
        <taxon>Gammaproteobacteria</taxon>
        <taxon>Lysobacterales</taxon>
        <taxon>Rhodanobacteraceae</taxon>
        <taxon>Luteibacter</taxon>
    </lineage>
</organism>
<evidence type="ECO:0000313" key="1">
    <source>
        <dbReference type="EMBL" id="APG05859.1"/>
    </source>
</evidence>
<keyword evidence="2" id="KW-1185">Reference proteome</keyword>
<proteinExistence type="predicted"/>
<dbReference type="EMBL" id="CP017480">
    <property type="protein sequence ID" value="APG05859.1"/>
    <property type="molecule type" value="Genomic_DNA"/>
</dbReference>
<keyword evidence="1" id="KW-0547">Nucleotide-binding</keyword>
<protein>
    <submittedName>
        <fullName evidence="1">ATP-binding protein</fullName>
    </submittedName>
</protein>
<accession>A0A0G9HC44</accession>